<proteinExistence type="predicted"/>
<dbReference type="EMBL" id="AP019308">
    <property type="protein sequence ID" value="BBH22071.1"/>
    <property type="molecule type" value="Genomic_DNA"/>
</dbReference>
<name>A0A3G9J8E5_9BACL</name>
<evidence type="ECO:0000313" key="1">
    <source>
        <dbReference type="EMBL" id="BBH22071.1"/>
    </source>
</evidence>
<organism evidence="1 2">
    <name type="scientific">Paenibacillus baekrokdamisoli</name>
    <dbReference type="NCBI Taxonomy" id="1712516"/>
    <lineage>
        <taxon>Bacteria</taxon>
        <taxon>Bacillati</taxon>
        <taxon>Bacillota</taxon>
        <taxon>Bacilli</taxon>
        <taxon>Bacillales</taxon>
        <taxon>Paenibacillaceae</taxon>
        <taxon>Paenibacillus</taxon>
    </lineage>
</organism>
<sequence>MTKIRQLNTHANFERMRVFSRPIVIFQDGELLESAAIIKNHDDNVVISTTNEHYIKNLLVNLLRHKKLTKLSRGLTAHYRKPLPMICRTDEKFRLSGCK</sequence>
<reference evidence="1 2" key="1">
    <citation type="submission" date="2018-11" db="EMBL/GenBank/DDBJ databases">
        <title>Complete genome sequence of Paenibacillus baekrokdamisoli strain KCTC 33723.</title>
        <authorList>
            <person name="Kang S.W."/>
            <person name="Lee K.C."/>
            <person name="Kim K.K."/>
            <person name="Kim J.S."/>
            <person name="Kim D.S."/>
            <person name="Ko S.H."/>
            <person name="Yang S.H."/>
            <person name="Lee J.S."/>
        </authorList>
    </citation>
    <scope>NUCLEOTIDE SEQUENCE [LARGE SCALE GENOMIC DNA]</scope>
    <source>
        <strain evidence="1 2">KCTC 33723</strain>
    </source>
</reference>
<gene>
    <name evidence="1" type="ORF">Back11_34160</name>
</gene>
<accession>A0A3G9J8E5</accession>
<dbReference type="Proteomes" id="UP000275368">
    <property type="component" value="Chromosome"/>
</dbReference>
<protein>
    <submittedName>
        <fullName evidence="1">Uncharacterized protein</fullName>
    </submittedName>
</protein>
<evidence type="ECO:0000313" key="2">
    <source>
        <dbReference type="Proteomes" id="UP000275368"/>
    </source>
</evidence>
<keyword evidence="2" id="KW-1185">Reference proteome</keyword>
<dbReference type="KEGG" id="pbk:Back11_34160"/>
<dbReference type="AlphaFoldDB" id="A0A3G9J8E5"/>